<organism evidence="1 2">
    <name type="scientific">Bradyrhizobium elkanii</name>
    <dbReference type="NCBI Taxonomy" id="29448"/>
    <lineage>
        <taxon>Bacteria</taxon>
        <taxon>Pseudomonadati</taxon>
        <taxon>Pseudomonadota</taxon>
        <taxon>Alphaproteobacteria</taxon>
        <taxon>Hyphomicrobiales</taxon>
        <taxon>Nitrobacteraceae</taxon>
        <taxon>Bradyrhizobium</taxon>
    </lineage>
</organism>
<comment type="caution">
    <text evidence="1">The sequence shown here is derived from an EMBL/GenBank/DDBJ whole genome shotgun (WGS) entry which is preliminary data.</text>
</comment>
<gene>
    <name evidence="1" type="ORF">ABIF29_003660</name>
</gene>
<reference evidence="1 2" key="1">
    <citation type="submission" date="2024-07" db="EMBL/GenBank/DDBJ databases">
        <title>Genomic Encyclopedia of Type Strains, Phase V (KMG-V): Genome sequencing to study the core and pangenomes of soil and plant-associated prokaryotes.</title>
        <authorList>
            <person name="Whitman W."/>
        </authorList>
    </citation>
    <scope>NUCLEOTIDE SEQUENCE [LARGE SCALE GENOMIC DNA]</scope>
    <source>
        <strain evidence="1 2">USDA 415</strain>
    </source>
</reference>
<accession>A0ABV4F0G4</accession>
<protein>
    <submittedName>
        <fullName evidence="1">Three-Cys-motif partner protein</fullName>
    </submittedName>
</protein>
<evidence type="ECO:0000313" key="1">
    <source>
        <dbReference type="EMBL" id="MEY9316861.1"/>
    </source>
</evidence>
<proteinExistence type="predicted"/>
<dbReference type="NCBIfam" id="TIGR04474">
    <property type="entry name" value="tcm_partner"/>
    <property type="match status" value="1"/>
</dbReference>
<name>A0ABV4F0G4_BRAEL</name>
<dbReference type="Proteomes" id="UP001565471">
    <property type="component" value="Unassembled WGS sequence"/>
</dbReference>
<dbReference type="InterPro" id="IPR031009">
    <property type="entry name" value="Tcm_partner"/>
</dbReference>
<dbReference type="RefSeq" id="WP_253623490.1">
    <property type="nucleotide sequence ID" value="NZ_CP126004.1"/>
</dbReference>
<keyword evidence="2" id="KW-1185">Reference proteome</keyword>
<evidence type="ECO:0000313" key="2">
    <source>
        <dbReference type="Proteomes" id="UP001565471"/>
    </source>
</evidence>
<sequence>MAKKSVKVDPDDGLIVGEVGPWATEKHERLRKYIDAAGPTRAKYVPPKGWATASYIELYSGAGRSLIDGSNRIIDGSALVAYKAAKSSAMPFTDLHLSDLEQVNSDAVAQRIKALGGVAQNYHGPADKIVDRALGALNPHGLHLAFLDPFSLGQLPFSIIEKMLKFRRMDMIIHVSLFDLQRNLDDYSSIGDPTLNNFAPGWRDAINVRQAIAPLRAALIEYWLGLIRSLGSKPATGIPLVVGQQNQRLYWLVFLSSNPHGHKLWNDVQNLTGQRSLFG</sequence>
<dbReference type="EMBL" id="JBGBZA010000002">
    <property type="protein sequence ID" value="MEY9316861.1"/>
    <property type="molecule type" value="Genomic_DNA"/>
</dbReference>